<sequence>MDVYIRAEDDYTEFSQYLLSNEGYKRTPSRHQTTPYAQDVESFYRHGSERTVRIIGTTHMPIEALLHESYTTACLNIITWNKAYCLFPRLTLARGKSYLLKDMDENFGKLLEEYEFLGWPSGNMLWANIEEVEDYLLQTRTIGGNSLIVRLARHDLCSPRKPDQVIEYSQFQLQKSVYNDIFLCPTPTKFLSSCALRHTYLLTSSHWESFVKKRLHMIAAAELYKIQPRSRSDRATRALNADFIHLDEWPGLETTQPTKYDHINRPDTWTYADCLIREWYSQWAKNPQS</sequence>
<dbReference type="VEuPathDB" id="FungiDB:MGYG_00217"/>
<proteinExistence type="predicted"/>
<dbReference type="OrthoDB" id="10025998at2759"/>
<gene>
    <name evidence="1" type="ORF">MGYG_00217</name>
</gene>
<dbReference type="AlphaFoldDB" id="E5R3P9"/>
<dbReference type="GeneID" id="10031437"/>
<keyword evidence="2" id="KW-1185">Reference proteome</keyword>
<dbReference type="Proteomes" id="UP000002669">
    <property type="component" value="Unassembled WGS sequence"/>
</dbReference>
<dbReference type="EMBL" id="DS989822">
    <property type="protein sequence ID" value="EFQ97173.1"/>
    <property type="molecule type" value="Genomic_DNA"/>
</dbReference>
<accession>E5R3P9</accession>
<reference evidence="2" key="1">
    <citation type="journal article" date="2012" name="MBio">
        <title>Comparative genome analysis of Trichophyton rubrum and related dermatophytes reveals candidate genes involved in infection.</title>
        <authorList>
            <person name="Martinez D.A."/>
            <person name="Oliver B.G."/>
            <person name="Graeser Y."/>
            <person name="Goldberg J.M."/>
            <person name="Li W."/>
            <person name="Martinez-Rossi N.M."/>
            <person name="Monod M."/>
            <person name="Shelest E."/>
            <person name="Barton R.C."/>
            <person name="Birch E."/>
            <person name="Brakhage A.A."/>
            <person name="Chen Z."/>
            <person name="Gurr S.J."/>
            <person name="Heiman D."/>
            <person name="Heitman J."/>
            <person name="Kosti I."/>
            <person name="Rossi A."/>
            <person name="Saif S."/>
            <person name="Samalova M."/>
            <person name="Saunders C.W."/>
            <person name="Shea T."/>
            <person name="Summerbell R.C."/>
            <person name="Xu J."/>
            <person name="Young S."/>
            <person name="Zeng Q."/>
            <person name="Birren B.W."/>
            <person name="Cuomo C.A."/>
            <person name="White T.C."/>
        </authorList>
    </citation>
    <scope>NUCLEOTIDE SEQUENCE [LARGE SCALE GENOMIC DNA]</scope>
    <source>
        <strain evidence="2">ATCC MYA-4604 / CBS 118893</strain>
    </source>
</reference>
<dbReference type="eggNOG" id="ENOG502RQ6T">
    <property type="taxonomic scope" value="Eukaryota"/>
</dbReference>
<evidence type="ECO:0000313" key="1">
    <source>
        <dbReference type="EMBL" id="EFQ97173.1"/>
    </source>
</evidence>
<evidence type="ECO:0000313" key="2">
    <source>
        <dbReference type="Proteomes" id="UP000002669"/>
    </source>
</evidence>
<dbReference type="InParanoid" id="E5R3P9"/>
<dbReference type="STRING" id="535722.E5R3P9"/>
<dbReference type="RefSeq" id="XP_003176125.1">
    <property type="nucleotide sequence ID" value="XM_003176077.1"/>
</dbReference>
<organism evidence="2">
    <name type="scientific">Arthroderma gypseum (strain ATCC MYA-4604 / CBS 118893)</name>
    <name type="common">Microsporum gypseum</name>
    <dbReference type="NCBI Taxonomy" id="535722"/>
    <lineage>
        <taxon>Eukaryota</taxon>
        <taxon>Fungi</taxon>
        <taxon>Dikarya</taxon>
        <taxon>Ascomycota</taxon>
        <taxon>Pezizomycotina</taxon>
        <taxon>Eurotiomycetes</taxon>
        <taxon>Eurotiomycetidae</taxon>
        <taxon>Onygenales</taxon>
        <taxon>Arthrodermataceae</taxon>
        <taxon>Nannizzia</taxon>
    </lineage>
</organism>
<name>E5R3P9_ARTGP</name>
<protein>
    <submittedName>
        <fullName evidence="1">Uncharacterized protein</fullName>
    </submittedName>
</protein>
<dbReference type="HOGENOM" id="CLU_036419_1_0_1"/>